<accession>A0A0A0KKF2</accession>
<proteinExistence type="predicted"/>
<dbReference type="PANTHER" id="PTHR37180:SF2">
    <property type="entry name" value="PRECURSOR OF CEP14"/>
    <property type="match status" value="1"/>
</dbReference>
<dbReference type="Gramene" id="KGN49324">
    <property type="protein sequence ID" value="KGN49324"/>
    <property type="gene ID" value="Csa_6G519990"/>
</dbReference>
<feature type="signal peptide" evidence="1">
    <location>
        <begin position="1"/>
        <end position="26"/>
    </location>
</feature>
<dbReference type="AlphaFoldDB" id="A0A0A0KKF2"/>
<organism evidence="2 3">
    <name type="scientific">Cucumis sativus</name>
    <name type="common">Cucumber</name>
    <dbReference type="NCBI Taxonomy" id="3659"/>
    <lineage>
        <taxon>Eukaryota</taxon>
        <taxon>Viridiplantae</taxon>
        <taxon>Streptophyta</taxon>
        <taxon>Embryophyta</taxon>
        <taxon>Tracheophyta</taxon>
        <taxon>Spermatophyta</taxon>
        <taxon>Magnoliopsida</taxon>
        <taxon>eudicotyledons</taxon>
        <taxon>Gunneridae</taxon>
        <taxon>Pentapetalae</taxon>
        <taxon>rosids</taxon>
        <taxon>fabids</taxon>
        <taxon>Cucurbitales</taxon>
        <taxon>Cucurbitaceae</taxon>
        <taxon>Benincaseae</taxon>
        <taxon>Cucumis</taxon>
    </lineage>
</organism>
<dbReference type="PANTHER" id="PTHR37180">
    <property type="entry name" value="PRECURSOR OF CEP14"/>
    <property type="match status" value="1"/>
</dbReference>
<evidence type="ECO:0000313" key="2">
    <source>
        <dbReference type="EMBL" id="KGN49324.1"/>
    </source>
</evidence>
<evidence type="ECO:0000313" key="3">
    <source>
        <dbReference type="Proteomes" id="UP000029981"/>
    </source>
</evidence>
<reference evidence="2 3" key="1">
    <citation type="journal article" date="2009" name="Nat. Genet.">
        <title>The genome of the cucumber, Cucumis sativus L.</title>
        <authorList>
            <person name="Huang S."/>
            <person name="Li R."/>
            <person name="Zhang Z."/>
            <person name="Li L."/>
            <person name="Gu X."/>
            <person name="Fan W."/>
            <person name="Lucas W.J."/>
            <person name="Wang X."/>
            <person name="Xie B."/>
            <person name="Ni P."/>
            <person name="Ren Y."/>
            <person name="Zhu H."/>
            <person name="Li J."/>
            <person name="Lin K."/>
            <person name="Jin W."/>
            <person name="Fei Z."/>
            <person name="Li G."/>
            <person name="Staub J."/>
            <person name="Kilian A."/>
            <person name="van der Vossen E.A."/>
            <person name="Wu Y."/>
            <person name="Guo J."/>
            <person name="He J."/>
            <person name="Jia Z."/>
            <person name="Ren Y."/>
            <person name="Tian G."/>
            <person name="Lu Y."/>
            <person name="Ruan J."/>
            <person name="Qian W."/>
            <person name="Wang M."/>
            <person name="Huang Q."/>
            <person name="Li B."/>
            <person name="Xuan Z."/>
            <person name="Cao J."/>
            <person name="Asan"/>
            <person name="Wu Z."/>
            <person name="Zhang J."/>
            <person name="Cai Q."/>
            <person name="Bai Y."/>
            <person name="Zhao B."/>
            <person name="Han Y."/>
            <person name="Li Y."/>
            <person name="Li X."/>
            <person name="Wang S."/>
            <person name="Shi Q."/>
            <person name="Liu S."/>
            <person name="Cho W.K."/>
            <person name="Kim J.Y."/>
            <person name="Xu Y."/>
            <person name="Heller-Uszynska K."/>
            <person name="Miao H."/>
            <person name="Cheng Z."/>
            <person name="Zhang S."/>
            <person name="Wu J."/>
            <person name="Yang Y."/>
            <person name="Kang H."/>
            <person name="Li M."/>
            <person name="Liang H."/>
            <person name="Ren X."/>
            <person name="Shi Z."/>
            <person name="Wen M."/>
            <person name="Jian M."/>
            <person name="Yang H."/>
            <person name="Zhang G."/>
            <person name="Yang Z."/>
            <person name="Chen R."/>
            <person name="Liu S."/>
            <person name="Li J."/>
            <person name="Ma L."/>
            <person name="Liu H."/>
            <person name="Zhou Y."/>
            <person name="Zhao J."/>
            <person name="Fang X."/>
            <person name="Li G."/>
            <person name="Fang L."/>
            <person name="Li Y."/>
            <person name="Liu D."/>
            <person name="Zheng H."/>
            <person name="Zhang Y."/>
            <person name="Qin N."/>
            <person name="Li Z."/>
            <person name="Yang G."/>
            <person name="Yang S."/>
            <person name="Bolund L."/>
            <person name="Kristiansen K."/>
            <person name="Zheng H."/>
            <person name="Li S."/>
            <person name="Zhang X."/>
            <person name="Yang H."/>
            <person name="Wang J."/>
            <person name="Sun R."/>
            <person name="Zhang B."/>
            <person name="Jiang S."/>
            <person name="Wang J."/>
            <person name="Du Y."/>
            <person name="Li S."/>
        </authorList>
    </citation>
    <scope>NUCLEOTIDE SEQUENCE [LARGE SCALE GENOMIC DNA]</scope>
    <source>
        <strain evidence="3">cv. 9930</strain>
    </source>
</reference>
<feature type="chain" id="PRO_5001972262" evidence="1">
    <location>
        <begin position="27"/>
        <end position="85"/>
    </location>
</feature>
<protein>
    <submittedName>
        <fullName evidence="2">Uncharacterized protein</fullName>
    </submittedName>
</protein>
<evidence type="ECO:0000256" key="1">
    <source>
        <dbReference type="SAM" id="SignalP"/>
    </source>
</evidence>
<dbReference type="Proteomes" id="UP000029981">
    <property type="component" value="Chromosome 6"/>
</dbReference>
<reference evidence="2 3" key="4">
    <citation type="journal article" date="2011" name="BMC Genomics">
        <title>RNA-Seq improves annotation of protein-coding genes in the cucumber genome.</title>
        <authorList>
            <person name="Li Z."/>
            <person name="Zhang Z."/>
            <person name="Yan P."/>
            <person name="Huang S."/>
            <person name="Fei Z."/>
            <person name="Lin K."/>
        </authorList>
    </citation>
    <scope>NUCLEOTIDE SEQUENCE [LARGE SCALE GENOMIC DNA]</scope>
    <source>
        <strain evidence="3">cv. 9930</strain>
    </source>
</reference>
<gene>
    <name evidence="2" type="ORF">Csa_6G519990</name>
</gene>
<keyword evidence="3" id="KW-1185">Reference proteome</keyword>
<dbReference type="EMBL" id="CM002927">
    <property type="protein sequence ID" value="KGN49324.1"/>
    <property type="molecule type" value="Genomic_DNA"/>
</dbReference>
<reference evidence="2 3" key="3">
    <citation type="journal article" date="2010" name="BMC Genomics">
        <title>Transcriptome sequencing and comparative analysis of cucumber flowers with different sex types.</title>
        <authorList>
            <person name="Guo S."/>
            <person name="Zheng Y."/>
            <person name="Joung J.G."/>
            <person name="Liu S."/>
            <person name="Zhang Z."/>
            <person name="Crasta O.R."/>
            <person name="Sobral B.W."/>
            <person name="Xu Y."/>
            <person name="Huang S."/>
            <person name="Fei Z."/>
        </authorList>
    </citation>
    <scope>NUCLEOTIDE SEQUENCE [LARGE SCALE GENOMIC DNA]</scope>
    <source>
        <strain evidence="3">cv. 9930</strain>
    </source>
</reference>
<reference evidence="2 3" key="2">
    <citation type="journal article" date="2009" name="PLoS ONE">
        <title>An integrated genetic and cytogenetic map of the cucumber genome.</title>
        <authorList>
            <person name="Ren Y."/>
            <person name="Zhang Z."/>
            <person name="Liu J."/>
            <person name="Staub J.E."/>
            <person name="Han Y."/>
            <person name="Cheng Z."/>
            <person name="Li X."/>
            <person name="Lu J."/>
            <person name="Miao H."/>
            <person name="Kang H."/>
            <person name="Xie B."/>
            <person name="Gu X."/>
            <person name="Wang X."/>
            <person name="Du Y."/>
            <person name="Jin W."/>
            <person name="Huang S."/>
        </authorList>
    </citation>
    <scope>NUCLEOTIDE SEQUENCE [LARGE SCALE GENOMIC DNA]</scope>
    <source>
        <strain evidence="3">cv. 9930</strain>
    </source>
</reference>
<sequence length="85" mass="9146">MPRFTFITFSLILALLFAFSAPTSLAARLLPTNTMPSPNTLFLTALPKGTIPTSSPSKKVHSMLLHHNLTARHLVQSVPSPGVGH</sequence>
<keyword evidence="1" id="KW-0732">Signal</keyword>
<name>A0A0A0KKF2_CUCSA</name>
<dbReference type="InterPro" id="IPR038930">
    <property type="entry name" value="CEP13/CEP14"/>
</dbReference>
<dbReference type="GO" id="GO:0006995">
    <property type="term" value="P:cellular response to nitrogen starvation"/>
    <property type="evidence" value="ECO:0007669"/>
    <property type="project" value="InterPro"/>
</dbReference>
<dbReference type="GO" id="GO:0006970">
    <property type="term" value="P:response to osmotic stress"/>
    <property type="evidence" value="ECO:0007669"/>
    <property type="project" value="InterPro"/>
</dbReference>